<evidence type="ECO:0000313" key="11">
    <source>
        <dbReference type="EMBL" id="EWY38587.1"/>
    </source>
</evidence>
<dbReference type="RefSeq" id="WP_063833896.1">
    <property type="nucleotide sequence ID" value="NZ_AVFL01000017.1"/>
</dbReference>
<gene>
    <name evidence="11" type="ORF">N825_12310</name>
</gene>
<dbReference type="GO" id="GO:0005886">
    <property type="term" value="C:plasma membrane"/>
    <property type="evidence" value="ECO:0007669"/>
    <property type="project" value="UniProtKB-SubCell"/>
</dbReference>
<keyword evidence="4 9" id="KW-0997">Cell inner membrane</keyword>
<evidence type="ECO:0000256" key="6">
    <source>
        <dbReference type="ARBA" id="ARBA00022989"/>
    </source>
</evidence>
<evidence type="ECO:0000256" key="4">
    <source>
        <dbReference type="ARBA" id="ARBA00022519"/>
    </source>
</evidence>
<dbReference type="PANTHER" id="PTHR35011:SF4">
    <property type="entry name" value="SLL1102 PROTEIN"/>
    <property type="match status" value="1"/>
</dbReference>
<evidence type="ECO:0000256" key="5">
    <source>
        <dbReference type="ARBA" id="ARBA00022692"/>
    </source>
</evidence>
<dbReference type="AlphaFoldDB" id="W9H1I9"/>
<dbReference type="GO" id="GO:0022857">
    <property type="term" value="F:transmembrane transporter activity"/>
    <property type="evidence" value="ECO:0007669"/>
    <property type="project" value="UniProtKB-UniRule"/>
</dbReference>
<protein>
    <recommendedName>
        <fullName evidence="9">TRAP transporter small permease protein</fullName>
    </recommendedName>
</protein>
<reference evidence="11 12" key="1">
    <citation type="submission" date="2013-08" db="EMBL/GenBank/DDBJ databases">
        <title>The genome sequence of Skermanella stibiiresistens.</title>
        <authorList>
            <person name="Zhu W."/>
            <person name="Wang G."/>
        </authorList>
    </citation>
    <scope>NUCLEOTIDE SEQUENCE [LARGE SCALE GENOMIC DNA]</scope>
    <source>
        <strain evidence="11 12">SB22</strain>
    </source>
</reference>
<feature type="transmembrane region" description="Helical" evidence="9">
    <location>
        <begin position="135"/>
        <end position="157"/>
    </location>
</feature>
<evidence type="ECO:0000256" key="2">
    <source>
        <dbReference type="ARBA" id="ARBA00022448"/>
    </source>
</evidence>
<keyword evidence="12" id="KW-1185">Reference proteome</keyword>
<feature type="transmembrane region" description="Helical" evidence="9">
    <location>
        <begin position="20"/>
        <end position="42"/>
    </location>
</feature>
<keyword evidence="3" id="KW-1003">Cell membrane</keyword>
<comment type="similarity">
    <text evidence="8 9">Belongs to the TRAP transporter small permease family.</text>
</comment>
<proteinExistence type="inferred from homology"/>
<keyword evidence="5 9" id="KW-0812">Transmembrane</keyword>
<sequence>MTAAGVIRGCEALIDGVGRAVSWVSLGLVLVMAGNVLLRYGFSTGSVAMQELEWHLMSPIALLGMSYAIQHEGHVRVDVLYGRMSPGAKRVIDVISFLLVAIVAALLVKISIPYVMLAHRLNEGSPNPGGLPWRFLLKSFIPLGFALLFIQSVAAMARVIALPDTLPASATAAASARISSQGTPA</sequence>
<comment type="subcellular location">
    <subcellularLocation>
        <location evidence="1 9">Cell inner membrane</location>
        <topology evidence="1 9">Multi-pass membrane protein</topology>
    </subcellularLocation>
</comment>
<evidence type="ECO:0000256" key="8">
    <source>
        <dbReference type="ARBA" id="ARBA00038436"/>
    </source>
</evidence>
<dbReference type="PANTHER" id="PTHR35011">
    <property type="entry name" value="2,3-DIKETO-L-GULONATE TRAP TRANSPORTER SMALL PERMEASE PROTEIN YIAM"/>
    <property type="match status" value="1"/>
</dbReference>
<evidence type="ECO:0000256" key="7">
    <source>
        <dbReference type="ARBA" id="ARBA00023136"/>
    </source>
</evidence>
<dbReference type="InterPro" id="IPR007387">
    <property type="entry name" value="TRAP_DctQ"/>
</dbReference>
<evidence type="ECO:0000256" key="3">
    <source>
        <dbReference type="ARBA" id="ARBA00022475"/>
    </source>
</evidence>
<dbReference type="Pfam" id="PF04290">
    <property type="entry name" value="DctQ"/>
    <property type="match status" value="1"/>
</dbReference>
<dbReference type="OrthoDB" id="9794346at2"/>
<dbReference type="PATRIC" id="fig|1385369.3.peg.4353"/>
<dbReference type="STRING" id="1385369.N825_12310"/>
<feature type="domain" description="Tripartite ATP-independent periplasmic transporters DctQ component" evidence="10">
    <location>
        <begin position="28"/>
        <end position="160"/>
    </location>
</feature>
<accession>W9H1I9</accession>
<dbReference type="InterPro" id="IPR055348">
    <property type="entry name" value="DctQ"/>
</dbReference>
<comment type="subunit">
    <text evidence="9">The complex comprises the extracytoplasmic solute receptor protein and the two transmembrane proteins.</text>
</comment>
<evidence type="ECO:0000256" key="9">
    <source>
        <dbReference type="RuleBase" id="RU369079"/>
    </source>
</evidence>
<feature type="transmembrane region" description="Helical" evidence="9">
    <location>
        <begin position="91"/>
        <end position="115"/>
    </location>
</feature>
<comment type="function">
    <text evidence="9">Part of the tripartite ATP-independent periplasmic (TRAP) transport system.</text>
</comment>
<dbReference type="EMBL" id="AVFL01000017">
    <property type="protein sequence ID" value="EWY38587.1"/>
    <property type="molecule type" value="Genomic_DNA"/>
</dbReference>
<dbReference type="Proteomes" id="UP000019486">
    <property type="component" value="Unassembled WGS sequence"/>
</dbReference>
<keyword evidence="6 9" id="KW-1133">Transmembrane helix</keyword>
<evidence type="ECO:0000256" key="1">
    <source>
        <dbReference type="ARBA" id="ARBA00004429"/>
    </source>
</evidence>
<keyword evidence="2 9" id="KW-0813">Transport</keyword>
<organism evidence="11 12">
    <name type="scientific">Skermanella stibiiresistens SB22</name>
    <dbReference type="NCBI Taxonomy" id="1385369"/>
    <lineage>
        <taxon>Bacteria</taxon>
        <taxon>Pseudomonadati</taxon>
        <taxon>Pseudomonadota</taxon>
        <taxon>Alphaproteobacteria</taxon>
        <taxon>Rhodospirillales</taxon>
        <taxon>Azospirillaceae</taxon>
        <taxon>Skermanella</taxon>
    </lineage>
</organism>
<evidence type="ECO:0000313" key="12">
    <source>
        <dbReference type="Proteomes" id="UP000019486"/>
    </source>
</evidence>
<comment type="caution">
    <text evidence="11">The sequence shown here is derived from an EMBL/GenBank/DDBJ whole genome shotgun (WGS) entry which is preliminary data.</text>
</comment>
<comment type="caution">
    <text evidence="9">Lacks conserved residue(s) required for the propagation of feature annotation.</text>
</comment>
<name>W9H1I9_9PROT</name>
<evidence type="ECO:0000259" key="10">
    <source>
        <dbReference type="Pfam" id="PF04290"/>
    </source>
</evidence>
<keyword evidence="7 9" id="KW-0472">Membrane</keyword>